<dbReference type="SUPFAM" id="SSF54897">
    <property type="entry name" value="Protease propeptides/inhibitors"/>
    <property type="match status" value="1"/>
</dbReference>
<keyword evidence="7 11" id="KW-0378">Hydrolase</keyword>
<dbReference type="PANTHER" id="PTHR14218">
    <property type="entry name" value="PROTEASE S8 TRIPEPTIDYL PEPTIDASE I CLN2"/>
    <property type="match status" value="1"/>
</dbReference>
<feature type="binding site" evidence="11">
    <location>
        <position position="490"/>
    </location>
    <ligand>
        <name>Ca(2+)</name>
        <dbReference type="ChEBI" id="CHEBI:29108"/>
    </ligand>
</feature>
<dbReference type="InterPro" id="IPR050819">
    <property type="entry name" value="Tripeptidyl-peptidase_I"/>
</dbReference>
<evidence type="ECO:0000256" key="8">
    <source>
        <dbReference type="ARBA" id="ARBA00022825"/>
    </source>
</evidence>
<comment type="subcellular location">
    <subcellularLocation>
        <location evidence="3">Secreted</location>
        <location evidence="3">Extracellular space</location>
    </subcellularLocation>
</comment>
<name>A0A9P6U8W3_9FUNG</name>
<dbReference type="EC" id="3.4.14.10" evidence="4"/>
<gene>
    <name evidence="13" type="ORF">DFQ27_001350</name>
</gene>
<accession>A0A9P6U8W3</accession>
<keyword evidence="6 11" id="KW-0479">Metal-binding</keyword>
<dbReference type="PROSITE" id="PS51695">
    <property type="entry name" value="SEDOLISIN"/>
    <property type="match status" value="1"/>
</dbReference>
<comment type="cofactor">
    <cofactor evidence="11">
        <name>Ca(2+)</name>
        <dbReference type="ChEBI" id="CHEBI:29108"/>
    </cofactor>
    <text evidence="11">Binds 1 Ca(2+) ion per subunit.</text>
</comment>
<dbReference type="Gene3D" id="3.40.50.200">
    <property type="entry name" value="Peptidase S8/S53 domain"/>
    <property type="match status" value="1"/>
</dbReference>
<dbReference type="Proteomes" id="UP000807716">
    <property type="component" value="Unassembled WGS sequence"/>
</dbReference>
<dbReference type="InterPro" id="IPR015366">
    <property type="entry name" value="S53_propep"/>
</dbReference>
<dbReference type="GO" id="GO:0046872">
    <property type="term" value="F:metal ion binding"/>
    <property type="evidence" value="ECO:0007669"/>
    <property type="project" value="UniProtKB-UniRule"/>
</dbReference>
<evidence type="ECO:0000256" key="5">
    <source>
        <dbReference type="ARBA" id="ARBA00022670"/>
    </source>
</evidence>
<dbReference type="AlphaFoldDB" id="A0A9P6U8W3"/>
<evidence type="ECO:0000256" key="11">
    <source>
        <dbReference type="PROSITE-ProRule" id="PRU01032"/>
    </source>
</evidence>
<evidence type="ECO:0000256" key="4">
    <source>
        <dbReference type="ARBA" id="ARBA00012462"/>
    </source>
</evidence>
<dbReference type="InterPro" id="IPR030400">
    <property type="entry name" value="Sedolisin_dom"/>
</dbReference>
<dbReference type="SUPFAM" id="SSF52743">
    <property type="entry name" value="Subtilisin-like"/>
    <property type="match status" value="1"/>
</dbReference>
<evidence type="ECO:0000256" key="9">
    <source>
        <dbReference type="ARBA" id="ARBA00022837"/>
    </source>
</evidence>
<comment type="caution">
    <text evidence="13">The sequence shown here is derived from an EMBL/GenBank/DDBJ whole genome shotgun (WGS) entry which is preliminary data.</text>
</comment>
<keyword evidence="9 11" id="KW-0106">Calcium</keyword>
<feature type="binding site" evidence="11">
    <location>
        <position position="492"/>
    </location>
    <ligand>
        <name>Ca(2+)</name>
        <dbReference type="ChEBI" id="CHEBI:29108"/>
    </ligand>
</feature>
<evidence type="ECO:0000256" key="2">
    <source>
        <dbReference type="ARBA" id="ARBA00002451"/>
    </source>
</evidence>
<feature type="active site" description="Charge relay system" evidence="11">
    <location>
        <position position="250"/>
    </location>
</feature>
<keyword evidence="10" id="KW-0865">Zymogen</keyword>
<feature type="active site" description="Charge relay system" evidence="11">
    <location>
        <position position="246"/>
    </location>
</feature>
<dbReference type="EMBL" id="JAAAJB010000144">
    <property type="protein sequence ID" value="KAG0264231.1"/>
    <property type="molecule type" value="Genomic_DNA"/>
</dbReference>
<comment type="function">
    <text evidence="2">Secreted tripeptidyl-peptidase which degrades proteins at acidic pHs and is involved in virulence.</text>
</comment>
<evidence type="ECO:0000259" key="12">
    <source>
        <dbReference type="PROSITE" id="PS51695"/>
    </source>
</evidence>
<evidence type="ECO:0000256" key="3">
    <source>
        <dbReference type="ARBA" id="ARBA00004239"/>
    </source>
</evidence>
<dbReference type="GO" id="GO:0005576">
    <property type="term" value="C:extracellular region"/>
    <property type="evidence" value="ECO:0007669"/>
    <property type="project" value="UniProtKB-SubCell"/>
</dbReference>
<dbReference type="GO" id="GO:0008240">
    <property type="term" value="F:tripeptidyl-peptidase activity"/>
    <property type="evidence" value="ECO:0007669"/>
    <property type="project" value="UniProtKB-EC"/>
</dbReference>
<feature type="active site" description="Charge relay system" evidence="11">
    <location>
        <position position="429"/>
    </location>
</feature>
<dbReference type="GO" id="GO:0006508">
    <property type="term" value="P:proteolysis"/>
    <property type="evidence" value="ECO:0007669"/>
    <property type="project" value="UniProtKB-KW"/>
</dbReference>
<feature type="domain" description="Peptidase S53" evidence="12">
    <location>
        <begin position="170"/>
        <end position="509"/>
    </location>
</feature>
<reference evidence="13" key="1">
    <citation type="journal article" date="2020" name="Fungal Divers.">
        <title>Resolving the Mortierellaceae phylogeny through synthesis of multi-gene phylogenetics and phylogenomics.</title>
        <authorList>
            <person name="Vandepol N."/>
            <person name="Liber J."/>
            <person name="Desiro A."/>
            <person name="Na H."/>
            <person name="Kennedy M."/>
            <person name="Barry K."/>
            <person name="Grigoriev I.V."/>
            <person name="Miller A.N."/>
            <person name="O'Donnell K."/>
            <person name="Stajich J.E."/>
            <person name="Bonito G."/>
        </authorList>
    </citation>
    <scope>NUCLEOTIDE SEQUENCE</scope>
    <source>
        <strain evidence="13">BC1065</strain>
    </source>
</reference>
<organism evidence="13 14">
    <name type="scientific">Actinomortierella ambigua</name>
    <dbReference type="NCBI Taxonomy" id="1343610"/>
    <lineage>
        <taxon>Eukaryota</taxon>
        <taxon>Fungi</taxon>
        <taxon>Fungi incertae sedis</taxon>
        <taxon>Mucoromycota</taxon>
        <taxon>Mortierellomycotina</taxon>
        <taxon>Mortierellomycetes</taxon>
        <taxon>Mortierellales</taxon>
        <taxon>Mortierellaceae</taxon>
        <taxon>Actinomortierella</taxon>
    </lineage>
</organism>
<comment type="catalytic activity">
    <reaction evidence="1">
        <text>Release of an N-terminal tripeptide from a polypeptide.</text>
        <dbReference type="EC" id="3.4.14.10"/>
    </reaction>
</comment>
<dbReference type="SMART" id="SM00944">
    <property type="entry name" value="Pro-kuma_activ"/>
    <property type="match status" value="1"/>
</dbReference>
<protein>
    <recommendedName>
        <fullName evidence="4">tripeptidyl-peptidase II</fullName>
        <ecNumber evidence="4">3.4.14.10</ecNumber>
    </recommendedName>
</protein>
<keyword evidence="5 11" id="KW-0645">Protease</keyword>
<keyword evidence="8 11" id="KW-0720">Serine protease</keyword>
<evidence type="ECO:0000313" key="13">
    <source>
        <dbReference type="EMBL" id="KAG0264231.1"/>
    </source>
</evidence>
<dbReference type="InterPro" id="IPR036852">
    <property type="entry name" value="Peptidase_S8/S53_dom_sf"/>
</dbReference>
<dbReference type="PANTHER" id="PTHR14218:SF15">
    <property type="entry name" value="TRIPEPTIDYL-PEPTIDASE 1"/>
    <property type="match status" value="1"/>
</dbReference>
<dbReference type="CDD" id="cd04056">
    <property type="entry name" value="Peptidases_S53"/>
    <property type="match status" value="1"/>
</dbReference>
<evidence type="ECO:0000256" key="1">
    <source>
        <dbReference type="ARBA" id="ARBA00001910"/>
    </source>
</evidence>
<dbReference type="Pfam" id="PF00082">
    <property type="entry name" value="Peptidase_S8"/>
    <property type="match status" value="1"/>
</dbReference>
<dbReference type="GO" id="GO:0004252">
    <property type="term" value="F:serine-type endopeptidase activity"/>
    <property type="evidence" value="ECO:0007669"/>
    <property type="project" value="UniProtKB-UniRule"/>
</dbReference>
<proteinExistence type="predicted"/>
<dbReference type="CDD" id="cd11377">
    <property type="entry name" value="Pro-peptidase_S53"/>
    <property type="match status" value="1"/>
</dbReference>
<dbReference type="InterPro" id="IPR000209">
    <property type="entry name" value="Peptidase_S8/S53_dom"/>
</dbReference>
<feature type="binding site" evidence="11">
    <location>
        <position position="471"/>
    </location>
    <ligand>
        <name>Ca(2+)</name>
        <dbReference type="ChEBI" id="CHEBI:29108"/>
    </ligand>
</feature>
<dbReference type="Pfam" id="PF09286">
    <property type="entry name" value="Pro-kuma_activ"/>
    <property type="match status" value="1"/>
</dbReference>
<sequence>MPDGFTDLGPAALDLTIEVSLGLKIPNQEAFDAKFAAITDPANPSYGQYLSAADLFAMTDPPQAVVDQVQLWLKTAFVGVQVSYSHGTFKFKATVQLLNTALQTQYHSFKSPLGNTITRALSISIPEIILAHLGYISPGASFDADMAGAPKESTAQPQTLLRRANPCDTRMTPKCLQDLYGIPTARATSQTGNYISVPGYLNEYANKADLGLFLQNYRSDLAGAGFSEVFVDNGKNPQDPNTGGLEANLDIQYTVGVASGVPVTFVSVGLASMQGFMDMADNHISYGFNEPDVTPNEANGLCSKLQQLGARGVSVIVASGDGGVAGSRPNANCFRFIPTFPASCPYVTAVGATQNIPESGADLSAGGFSAIFSMPGYQTTAVSAYLQNIGTQYQGRYNSNGRAFPDVAAIGKSVVVVYRGKSVIVDGTSASAPIFASMVALANDGLLASGRPKLGFLNPWLYSKPSSVFNDITEGKNPSCGTNGFPAMAGWDPVTGLGTPKFTELFPIV</sequence>
<evidence type="ECO:0000256" key="6">
    <source>
        <dbReference type="ARBA" id="ARBA00022723"/>
    </source>
</evidence>
<keyword evidence="14" id="KW-1185">Reference proteome</keyword>
<evidence type="ECO:0000313" key="14">
    <source>
        <dbReference type="Proteomes" id="UP000807716"/>
    </source>
</evidence>
<evidence type="ECO:0000256" key="7">
    <source>
        <dbReference type="ARBA" id="ARBA00022801"/>
    </source>
</evidence>
<dbReference type="OrthoDB" id="409122at2759"/>
<evidence type="ECO:0000256" key="10">
    <source>
        <dbReference type="ARBA" id="ARBA00023145"/>
    </source>
</evidence>
<feature type="binding site" evidence="11">
    <location>
        <position position="472"/>
    </location>
    <ligand>
        <name>Ca(2+)</name>
        <dbReference type="ChEBI" id="CHEBI:29108"/>
    </ligand>
</feature>